<accession>A0AAV6X1Y0</accession>
<evidence type="ECO:0000313" key="9">
    <source>
        <dbReference type="EMBL" id="KAG8373140.1"/>
    </source>
</evidence>
<evidence type="ECO:0000256" key="6">
    <source>
        <dbReference type="ARBA" id="ARBA00023136"/>
    </source>
</evidence>
<dbReference type="GO" id="GO:0005886">
    <property type="term" value="C:plasma membrane"/>
    <property type="evidence" value="ECO:0007669"/>
    <property type="project" value="UniProtKB-SubCell"/>
</dbReference>
<dbReference type="GO" id="GO:0019199">
    <property type="term" value="F:transmembrane receptor protein kinase activity"/>
    <property type="evidence" value="ECO:0007669"/>
    <property type="project" value="InterPro"/>
</dbReference>
<keyword evidence="5 8" id="KW-1133">Transmembrane helix</keyword>
<name>A0AAV6X1Y0_9LAMI</name>
<keyword evidence="3 8" id="KW-0812">Transmembrane</keyword>
<organism evidence="9 10">
    <name type="scientific">Buddleja alternifolia</name>
    <dbReference type="NCBI Taxonomy" id="168488"/>
    <lineage>
        <taxon>Eukaryota</taxon>
        <taxon>Viridiplantae</taxon>
        <taxon>Streptophyta</taxon>
        <taxon>Embryophyta</taxon>
        <taxon>Tracheophyta</taxon>
        <taxon>Spermatophyta</taxon>
        <taxon>Magnoliopsida</taxon>
        <taxon>eudicotyledons</taxon>
        <taxon>Gunneridae</taxon>
        <taxon>Pentapetalae</taxon>
        <taxon>asterids</taxon>
        <taxon>lamiids</taxon>
        <taxon>Lamiales</taxon>
        <taxon>Scrophulariaceae</taxon>
        <taxon>Buddlejeae</taxon>
        <taxon>Buddleja</taxon>
    </lineage>
</organism>
<keyword evidence="7" id="KW-1015">Disulfide bond</keyword>
<dbReference type="PANTHER" id="PTHR46204:SF2">
    <property type="entry name" value="CHITIN ELICITOR RECEPTOR KINASE 1"/>
    <property type="match status" value="1"/>
</dbReference>
<evidence type="ECO:0000256" key="3">
    <source>
        <dbReference type="ARBA" id="ARBA00022692"/>
    </source>
</evidence>
<dbReference type="AlphaFoldDB" id="A0AAV6X1Y0"/>
<comment type="caution">
    <text evidence="9">The sequence shown here is derived from an EMBL/GenBank/DDBJ whole genome shotgun (WGS) entry which is preliminary data.</text>
</comment>
<keyword evidence="10" id="KW-1185">Reference proteome</keyword>
<comment type="subcellular location">
    <subcellularLocation>
        <location evidence="1">Cell membrane</location>
        <topology evidence="1">Single-pass membrane protein</topology>
    </subcellularLocation>
</comment>
<evidence type="ECO:0000256" key="4">
    <source>
        <dbReference type="ARBA" id="ARBA00022729"/>
    </source>
</evidence>
<reference evidence="9" key="1">
    <citation type="submission" date="2019-10" db="EMBL/GenBank/DDBJ databases">
        <authorList>
            <person name="Zhang R."/>
            <person name="Pan Y."/>
            <person name="Wang J."/>
            <person name="Ma R."/>
            <person name="Yu S."/>
        </authorList>
    </citation>
    <scope>NUCLEOTIDE SEQUENCE</scope>
    <source>
        <strain evidence="9">LA-IB0</strain>
        <tissue evidence="9">Leaf</tissue>
    </source>
</reference>
<proteinExistence type="predicted"/>
<keyword evidence="6 8" id="KW-0472">Membrane</keyword>
<evidence type="ECO:0000256" key="2">
    <source>
        <dbReference type="ARBA" id="ARBA00022475"/>
    </source>
</evidence>
<sequence>MISMFLRKSYDYQRKVLAEIIEKLHILKTKEAGTDKKITNLRDAIVYEKSRRLEVEMKLCERKKEIKKLMEEMDNEHNKRVSMEMAMNLHNIMMKLLIGIFLMIGIFSATDGQCNRGCDLALASYYVWLGSNLAFISQITYDCISDEFLSHVFTYTTISGDTYDRISRTYYANLTNTRWLHRFNSYTASFDALARVNVTVNCSCGDRDHGLFITYPFRE</sequence>
<protein>
    <submittedName>
        <fullName evidence="9">Uncharacterized protein</fullName>
    </submittedName>
</protein>
<feature type="transmembrane region" description="Helical" evidence="8">
    <location>
        <begin position="92"/>
        <end position="110"/>
    </location>
</feature>
<evidence type="ECO:0000256" key="8">
    <source>
        <dbReference type="SAM" id="Phobius"/>
    </source>
</evidence>
<dbReference type="InterPro" id="IPR044812">
    <property type="entry name" value="CERK1/LYK3-like"/>
</dbReference>
<dbReference type="PANTHER" id="PTHR46204">
    <property type="entry name" value="CHITIN ELICITOR RECEPTOR KINASE 1-RELATED"/>
    <property type="match status" value="1"/>
</dbReference>
<dbReference type="Proteomes" id="UP000826271">
    <property type="component" value="Unassembled WGS sequence"/>
</dbReference>
<keyword evidence="4" id="KW-0732">Signal</keyword>
<dbReference type="GO" id="GO:0045087">
    <property type="term" value="P:innate immune response"/>
    <property type="evidence" value="ECO:0007669"/>
    <property type="project" value="InterPro"/>
</dbReference>
<evidence type="ECO:0000256" key="5">
    <source>
        <dbReference type="ARBA" id="ARBA00022989"/>
    </source>
</evidence>
<keyword evidence="2" id="KW-1003">Cell membrane</keyword>
<dbReference type="EMBL" id="WHWC01000012">
    <property type="protein sequence ID" value="KAG8373140.1"/>
    <property type="molecule type" value="Genomic_DNA"/>
</dbReference>
<evidence type="ECO:0000256" key="7">
    <source>
        <dbReference type="ARBA" id="ARBA00023157"/>
    </source>
</evidence>
<evidence type="ECO:0000313" key="10">
    <source>
        <dbReference type="Proteomes" id="UP000826271"/>
    </source>
</evidence>
<gene>
    <name evidence="9" type="ORF">BUALT_Bualt12G0139800</name>
</gene>
<evidence type="ECO:0000256" key="1">
    <source>
        <dbReference type="ARBA" id="ARBA00004162"/>
    </source>
</evidence>